<proteinExistence type="predicted"/>
<dbReference type="EMBL" id="JAAAMV010000020">
    <property type="protein sequence ID" value="NBD26470.1"/>
    <property type="molecule type" value="Genomic_DNA"/>
</dbReference>
<feature type="signal peptide" evidence="1">
    <location>
        <begin position="1"/>
        <end position="24"/>
    </location>
</feature>
<comment type="caution">
    <text evidence="3">The sequence shown here is derived from an EMBL/GenBank/DDBJ whole genome shotgun (WGS) entry which is preliminary data.</text>
</comment>
<dbReference type="PROSITE" id="PS51272">
    <property type="entry name" value="SLH"/>
    <property type="match status" value="2"/>
</dbReference>
<feature type="domain" description="SLH" evidence="2">
    <location>
        <begin position="39"/>
        <end position="101"/>
    </location>
</feature>
<evidence type="ECO:0000313" key="3">
    <source>
        <dbReference type="EMBL" id="NBD26470.1"/>
    </source>
</evidence>
<feature type="domain" description="SLH" evidence="2">
    <location>
        <begin position="176"/>
        <end position="239"/>
    </location>
</feature>
<gene>
    <name evidence="3" type="ORF">GT019_21575</name>
</gene>
<evidence type="ECO:0000256" key="1">
    <source>
        <dbReference type="SAM" id="SignalP"/>
    </source>
</evidence>
<dbReference type="Proteomes" id="UP000665561">
    <property type="component" value="Unassembled WGS sequence"/>
</dbReference>
<keyword evidence="1" id="KW-0732">Signal</keyword>
<protein>
    <recommendedName>
        <fullName evidence="2">SLH domain-containing protein</fullName>
    </recommendedName>
</protein>
<dbReference type="InterPro" id="IPR001119">
    <property type="entry name" value="SLH_dom"/>
</dbReference>
<dbReference type="Pfam" id="PF00395">
    <property type="entry name" value="SLH"/>
    <property type="match status" value="2"/>
</dbReference>
<feature type="chain" id="PRO_5045813784" description="SLH domain-containing protein" evidence="1">
    <location>
        <begin position="25"/>
        <end position="904"/>
    </location>
</feature>
<accession>A0ABW9XV33</accession>
<keyword evidence="4" id="KW-1185">Reference proteome</keyword>
<organism evidence="3 4">
    <name type="scientific">Paenibacillus glycinis</name>
    <dbReference type="NCBI Taxonomy" id="2697035"/>
    <lineage>
        <taxon>Bacteria</taxon>
        <taxon>Bacillati</taxon>
        <taxon>Bacillota</taxon>
        <taxon>Bacilli</taxon>
        <taxon>Bacillales</taxon>
        <taxon>Paenibacillaceae</taxon>
        <taxon>Paenibacillus</taxon>
    </lineage>
</organism>
<sequence>MPQQKKWVKLVSSFMVFSLLAGFAAVEADSVHADAVAVTTTKFSDVPAGHWAEKHIAKLASQGIIKGTNGAFKPNDNITQQEAVALAIRFIGKESEVKTDDAIVFPENFDVSTYFKPYIILAFEDGLLDRDEEFKLADADPDTAWGTKKASREWITKLIVKTIGKQQTAEGMTKAPISFKDGNQVGAAYAGYVNAAVSLQLIKGVTVDKFDPKGNITRAAIATMLSRAETQYPVAYSGQFTAILTGKDSASLKLFQDGKDTSVDLSADTYAYRFDSEKAATLDQLTPNTKVLVVASGSKALYVEQLDDEQQVEKITGTVDRVLPNDSKLWVWVGDEPVAVNYSSATTVTDGSGKVIPVTGLAADSKVEIARDTYRSKPLAVSITVQSAPVNTSAQGTVKAVQTTPATLTVDNAGGSSSMFNVSPQVDVIWQGQILDGGLAQIRVGDNISYEVKDSVVTKITILQTSSKQVRGEFYSASSDGNTIQYMTVGTSQQALEAKFVSGTVDVSIDGLTGTTVSDLVKGDVLDLTLNDKDQVVAIKVVNRQVKVLPGATIVSYDNDIKALTVKDASNNLVSVYLSDKTKLDMNGSSLLLNAVSTFLVKGKKITLGYTESKAVFVQFVYKYSGTVTAINTNTSQITLQQSTGYPVTVPLDTPYYVEIAGKTSATLSDVKVGDTVTAVLNANQDKVTTLQVQTVKPVDVYSVDLVGKKIKFKAADGTFYDYAAASLGLTNEKGDTLALSSIAAGQAGNLYFTGQTASSFKVLNVTVGRVASVATDKVTVTDYNGNAVIVPLSANYSVVKNGVAGSSASVLAAGDRVIVKLDEKDRLLITVNGGTAKTFWKYDAASHVLSVKKTSLSELNTYSVTTATKITQNGASIAISQLADGDSIVLYFYRDTLVEIAKA</sequence>
<reference evidence="3 4" key="1">
    <citation type="submission" date="2020-01" db="EMBL/GenBank/DDBJ databases">
        <title>Paenibacillus soybeanensis sp. nov. isolated from the nodules of soybean (Glycine max(L.) Merr).</title>
        <authorList>
            <person name="Wang H."/>
        </authorList>
    </citation>
    <scope>NUCLEOTIDE SEQUENCE [LARGE SCALE GENOMIC DNA]</scope>
    <source>
        <strain evidence="3 4">T1</strain>
    </source>
</reference>
<dbReference type="RefSeq" id="WP_161745262.1">
    <property type="nucleotide sequence ID" value="NZ_JAAAMV010000020.1"/>
</dbReference>
<evidence type="ECO:0000259" key="2">
    <source>
        <dbReference type="PROSITE" id="PS51272"/>
    </source>
</evidence>
<evidence type="ECO:0000313" key="4">
    <source>
        <dbReference type="Proteomes" id="UP000665561"/>
    </source>
</evidence>
<name>A0ABW9XV33_9BACL</name>